<dbReference type="AlphaFoldDB" id="A0A0G1BIW6"/>
<name>A0A0G1BIW6_9BACT</name>
<dbReference type="Proteomes" id="UP000034320">
    <property type="component" value="Unassembled WGS sequence"/>
</dbReference>
<evidence type="ECO:0000256" key="1">
    <source>
        <dbReference type="ARBA" id="ARBA00023196"/>
    </source>
</evidence>
<dbReference type="SUPFAM" id="SSF51344">
    <property type="entry name" value="Epsilon subunit of F1F0-ATP synthase N-terminal domain"/>
    <property type="match status" value="1"/>
</dbReference>
<evidence type="ECO:0000313" key="3">
    <source>
        <dbReference type="EMBL" id="KKS46221.1"/>
    </source>
</evidence>
<dbReference type="Gene3D" id="2.60.15.10">
    <property type="entry name" value="F0F1 ATP synthase delta/epsilon subunit, N-terminal"/>
    <property type="match status" value="1"/>
</dbReference>
<sequence>MNEPLSVKITNTERIIWEGTAEAVSSENKDGPFDILPEHANFLTLVSNKPIMIHHAKGSQEFLFKQAIVYVFSDKVSVYVEE</sequence>
<protein>
    <submittedName>
        <fullName evidence="3">ATP synthase epsilon chain</fullName>
    </submittedName>
</protein>
<dbReference type="GO" id="GO:0045259">
    <property type="term" value="C:proton-transporting ATP synthase complex"/>
    <property type="evidence" value="ECO:0007669"/>
    <property type="project" value="UniProtKB-KW"/>
</dbReference>
<dbReference type="InterPro" id="IPR036771">
    <property type="entry name" value="ATPsynth_dsu/esu_N"/>
</dbReference>
<proteinExistence type="predicted"/>
<organism evidence="3 4">
    <name type="scientific">Candidatus Gottesmanbacteria bacterium GW2011_GWA2_42_18</name>
    <dbReference type="NCBI Taxonomy" id="1618442"/>
    <lineage>
        <taxon>Bacteria</taxon>
        <taxon>Candidatus Gottesmaniibacteriota</taxon>
    </lineage>
</organism>
<dbReference type="InterPro" id="IPR020546">
    <property type="entry name" value="ATP_synth_F1_dsu/esu_N"/>
</dbReference>
<comment type="caution">
    <text evidence="3">The sequence shown here is derived from an EMBL/GenBank/DDBJ whole genome shotgun (WGS) entry which is preliminary data.</text>
</comment>
<feature type="domain" description="ATP synthase F1 complex delta/epsilon subunit N-terminal" evidence="2">
    <location>
        <begin position="5"/>
        <end position="81"/>
    </location>
</feature>
<accession>A0A0G1BIW6</accession>
<dbReference type="EMBL" id="LCDD01000020">
    <property type="protein sequence ID" value="KKS46221.1"/>
    <property type="molecule type" value="Genomic_DNA"/>
</dbReference>
<gene>
    <name evidence="3" type="ORF">UV09_C0020G0003</name>
</gene>
<dbReference type="GO" id="GO:0015986">
    <property type="term" value="P:proton motive force-driven ATP synthesis"/>
    <property type="evidence" value="ECO:0007669"/>
    <property type="project" value="InterPro"/>
</dbReference>
<keyword evidence="1" id="KW-0139">CF(1)</keyword>
<reference evidence="3 4" key="1">
    <citation type="journal article" date="2015" name="Nature">
        <title>rRNA introns, odd ribosomes, and small enigmatic genomes across a large radiation of phyla.</title>
        <authorList>
            <person name="Brown C.T."/>
            <person name="Hug L.A."/>
            <person name="Thomas B.C."/>
            <person name="Sharon I."/>
            <person name="Castelle C.J."/>
            <person name="Singh A."/>
            <person name="Wilkins M.J."/>
            <person name="Williams K.H."/>
            <person name="Banfield J.F."/>
        </authorList>
    </citation>
    <scope>NUCLEOTIDE SEQUENCE [LARGE SCALE GENOMIC DNA]</scope>
</reference>
<evidence type="ECO:0000259" key="2">
    <source>
        <dbReference type="Pfam" id="PF02823"/>
    </source>
</evidence>
<keyword evidence="1" id="KW-0066">ATP synthesis</keyword>
<evidence type="ECO:0000313" key="4">
    <source>
        <dbReference type="Proteomes" id="UP000034320"/>
    </source>
</evidence>
<dbReference type="Pfam" id="PF02823">
    <property type="entry name" value="ATP-synt_DE_N"/>
    <property type="match status" value="1"/>
</dbReference>